<dbReference type="PANTHER" id="PTHR11091">
    <property type="entry name" value="OXIDOREDUCTASE-RELATED"/>
    <property type="match status" value="1"/>
</dbReference>
<dbReference type="EMBL" id="BAABJI010000001">
    <property type="protein sequence ID" value="GAA4903472.1"/>
    <property type="molecule type" value="Genomic_DNA"/>
</dbReference>
<evidence type="ECO:0000313" key="3">
    <source>
        <dbReference type="EMBL" id="GAA4903472.1"/>
    </source>
</evidence>
<dbReference type="RefSeq" id="WP_345329025.1">
    <property type="nucleotide sequence ID" value="NZ_BAABJI010000001.1"/>
</dbReference>
<protein>
    <submittedName>
        <fullName evidence="3">Ldh family oxidoreductase</fullName>
    </submittedName>
</protein>
<comment type="caution">
    <text evidence="3">The sequence shown here is derived from an EMBL/GenBank/DDBJ whole genome shotgun (WGS) entry which is preliminary data.</text>
</comment>
<dbReference type="InterPro" id="IPR003767">
    <property type="entry name" value="Malate/L-lactate_DH-like"/>
</dbReference>
<keyword evidence="4" id="KW-1185">Reference proteome</keyword>
<dbReference type="Gene3D" id="1.10.1530.10">
    <property type="match status" value="1"/>
</dbReference>
<dbReference type="SUPFAM" id="SSF89733">
    <property type="entry name" value="L-sulfolactate dehydrogenase-like"/>
    <property type="match status" value="1"/>
</dbReference>
<name>A0ABP9FPJ6_9SPHI</name>
<accession>A0ABP9FPJ6</accession>
<dbReference type="InterPro" id="IPR043143">
    <property type="entry name" value="Mal/L-sulf/L-lact_DH-like_NADP"/>
</dbReference>
<gene>
    <name evidence="3" type="ORF">GCM10023313_02530</name>
</gene>
<evidence type="ECO:0000313" key="4">
    <source>
        <dbReference type="Proteomes" id="UP001501436"/>
    </source>
</evidence>
<organism evidence="3 4">
    <name type="scientific">Mucilaginibacter defluvii</name>
    <dbReference type="NCBI Taxonomy" id="1196019"/>
    <lineage>
        <taxon>Bacteria</taxon>
        <taxon>Pseudomonadati</taxon>
        <taxon>Bacteroidota</taxon>
        <taxon>Sphingobacteriia</taxon>
        <taxon>Sphingobacteriales</taxon>
        <taxon>Sphingobacteriaceae</taxon>
        <taxon>Mucilaginibacter</taxon>
    </lineage>
</organism>
<comment type="similarity">
    <text evidence="1">Belongs to the LDH2/MDH2 oxidoreductase family.</text>
</comment>
<evidence type="ECO:0000256" key="1">
    <source>
        <dbReference type="ARBA" id="ARBA00006056"/>
    </source>
</evidence>
<reference evidence="4" key="1">
    <citation type="journal article" date="2019" name="Int. J. Syst. Evol. Microbiol.">
        <title>The Global Catalogue of Microorganisms (GCM) 10K type strain sequencing project: providing services to taxonomists for standard genome sequencing and annotation.</title>
        <authorList>
            <consortium name="The Broad Institute Genomics Platform"/>
            <consortium name="The Broad Institute Genome Sequencing Center for Infectious Disease"/>
            <person name="Wu L."/>
            <person name="Ma J."/>
        </authorList>
    </citation>
    <scope>NUCLEOTIDE SEQUENCE [LARGE SCALE GENOMIC DNA]</scope>
    <source>
        <strain evidence="4">JCM 18283</strain>
    </source>
</reference>
<proteinExistence type="inferred from homology"/>
<dbReference type="Pfam" id="PF02615">
    <property type="entry name" value="Ldh_2"/>
    <property type="match status" value="1"/>
</dbReference>
<dbReference type="InterPro" id="IPR036111">
    <property type="entry name" value="Mal/L-sulfo/L-lacto_DH-like_sf"/>
</dbReference>
<sequence length="357" mass="37998">MENVTESAINVNAAALEAFAQKLLLAAGFDGLSSRTAAEGLVQASLRGVDSHGIRLLPHYVKALKAGRLTPQPEFKFEQTGPTTGIINADHALGFPAGQTAIDKAMEIAAQQGMAAVTVTNSSHCGMLAYYTIQAAKKGFFALAVTNTTPRLIPTGSKKAFLGTNPFCYAFPLQNEEPLCYDAATTQITGNKIQLYRQLGLALPDGVAADKDGNITTDAKLAELLVPFGDYKGFGIALLVDILCGALCGMPNGDQVSAMYGADISGKRLLGQFYLVFDINRFRPLQAFAQELQEEMDRLRALPSVDGRAIMAPGDPEKLISAERATSGIPLEPEIFASLQSVADELNVTGINEIILN</sequence>
<dbReference type="InterPro" id="IPR043144">
    <property type="entry name" value="Mal/L-sulf/L-lact_DH-like_ah"/>
</dbReference>
<dbReference type="Gene3D" id="3.30.1370.60">
    <property type="entry name" value="Hypothetical oxidoreductase yiak, domain 2"/>
    <property type="match status" value="1"/>
</dbReference>
<keyword evidence="2" id="KW-0560">Oxidoreductase</keyword>
<dbReference type="Proteomes" id="UP001501436">
    <property type="component" value="Unassembled WGS sequence"/>
</dbReference>
<evidence type="ECO:0000256" key="2">
    <source>
        <dbReference type="ARBA" id="ARBA00023002"/>
    </source>
</evidence>
<dbReference type="PANTHER" id="PTHR11091:SF0">
    <property type="entry name" value="MALATE DEHYDROGENASE"/>
    <property type="match status" value="1"/>
</dbReference>